<organism evidence="10">
    <name type="scientific">Hirondellea gigas</name>
    <dbReference type="NCBI Taxonomy" id="1518452"/>
    <lineage>
        <taxon>Eukaryota</taxon>
        <taxon>Metazoa</taxon>
        <taxon>Ecdysozoa</taxon>
        <taxon>Arthropoda</taxon>
        <taxon>Crustacea</taxon>
        <taxon>Multicrustacea</taxon>
        <taxon>Malacostraca</taxon>
        <taxon>Eumalacostraca</taxon>
        <taxon>Peracarida</taxon>
        <taxon>Amphipoda</taxon>
        <taxon>Amphilochidea</taxon>
        <taxon>Lysianassida</taxon>
        <taxon>Lysianassidira</taxon>
        <taxon>Lysianassoidea</taxon>
        <taxon>Lysianassidae</taxon>
        <taxon>Hirondellea</taxon>
    </lineage>
</organism>
<evidence type="ECO:0000313" key="10">
    <source>
        <dbReference type="EMBL" id="LAC24926.1"/>
    </source>
</evidence>
<evidence type="ECO:0000256" key="2">
    <source>
        <dbReference type="ARBA" id="ARBA00006260"/>
    </source>
</evidence>
<keyword evidence="3 8" id="KW-0963">Cytoplasm</keyword>
<keyword evidence="7 8" id="KW-0206">Cytoskeleton</keyword>
<evidence type="ECO:0000256" key="9">
    <source>
        <dbReference type="PROSITE-ProRule" id="PRU00221"/>
    </source>
</evidence>
<comment type="subcellular location">
    <subcellularLocation>
        <location evidence="1">Cytoplasm</location>
        <location evidence="1">Cytoskeleton</location>
    </subcellularLocation>
</comment>
<dbReference type="SMART" id="SM00320">
    <property type="entry name" value="WD40"/>
    <property type="match status" value="6"/>
</dbReference>
<dbReference type="SUPFAM" id="SSF50978">
    <property type="entry name" value="WD40 repeat-like"/>
    <property type="match status" value="1"/>
</dbReference>
<dbReference type="Pfam" id="PF00400">
    <property type="entry name" value="WD40"/>
    <property type="match status" value="2"/>
</dbReference>
<dbReference type="PANTHER" id="PTHR10709">
    <property type="entry name" value="ACTIN-RELATED PROTEIN 2/3 COMPLEX SUBUNIT 1"/>
    <property type="match status" value="1"/>
</dbReference>
<keyword evidence="4 9" id="KW-0853">WD repeat</keyword>
<comment type="similarity">
    <text evidence="2 8">Belongs to the WD repeat ARPC1 family.</text>
</comment>
<dbReference type="PIRSF" id="PIRSF038093">
    <property type="entry name" value="ARP2/3_su1"/>
    <property type="match status" value="1"/>
</dbReference>
<dbReference type="EMBL" id="IACT01005782">
    <property type="protein sequence ID" value="LAC24926.1"/>
    <property type="molecule type" value="mRNA"/>
</dbReference>
<dbReference type="GO" id="GO:0034314">
    <property type="term" value="P:Arp2/3 complex-mediated actin nucleation"/>
    <property type="evidence" value="ECO:0007669"/>
    <property type="project" value="UniProtKB-UniRule"/>
</dbReference>
<evidence type="ECO:0000256" key="1">
    <source>
        <dbReference type="ARBA" id="ARBA00004245"/>
    </source>
</evidence>
<keyword evidence="5" id="KW-0677">Repeat</keyword>
<dbReference type="InterPro" id="IPR015943">
    <property type="entry name" value="WD40/YVTN_repeat-like_dom_sf"/>
</dbReference>
<dbReference type="GO" id="GO:0051015">
    <property type="term" value="F:actin filament binding"/>
    <property type="evidence" value="ECO:0007669"/>
    <property type="project" value="TreeGrafter"/>
</dbReference>
<sequence>MARKSSADDGLEHRLHRSVSCFAFNGDRTQIAISPNDSNILVYEVTPGSTDQWKLLHELKGHDSFVSGIDWSATTNLIVSSGHDRNAYVWRFDGGKWSPTLVILRINRAANCVQWSPDGNKFAVGSAAKQVPVCHYEVSNNWWVSKMIKRHKSSILTLDWHRNNKFLLTGGSDYKTRIFSAFISDIDSTDDEEDFENIFKDQFKFGAILAEFDCSKGWIESVRWSPSGFRVAFVGHDSTITFVQILEGAEPNVQCLRVKNLPFREVIFLSDDCIVAAGHECNPYLYVNKGSEATPNWEFREKLDKEGAEGAGGAAKKSSKVSAFAASKLLFQSTTSKGTSGSGMGPTVLKTRHQNQITECKVLFEDDSESSSSFWSCGTDGRILNWDLKKLGISMDGLNIS</sequence>
<name>A0A6A7G229_9CRUS</name>
<protein>
    <recommendedName>
        <fullName evidence="8">Actin-related protein 2/3 complex subunit</fullName>
    </recommendedName>
</protein>
<feature type="repeat" description="WD" evidence="9">
    <location>
        <begin position="148"/>
        <end position="180"/>
    </location>
</feature>
<comment type="function">
    <text evidence="8">Functions as component of the Arp2/3 complex which is involved in regulation of actin polymerization and together with an activating nucleation-promoting factor (NPF) mediates the formation of branched actin networks.</text>
</comment>
<dbReference type="AlphaFoldDB" id="A0A6A7G229"/>
<proteinExistence type="evidence at transcript level"/>
<evidence type="ECO:0000256" key="8">
    <source>
        <dbReference type="PIRNR" id="PIRNR038093"/>
    </source>
</evidence>
<keyword evidence="6 8" id="KW-0009">Actin-binding</keyword>
<dbReference type="PROSITE" id="PS50294">
    <property type="entry name" value="WD_REPEATS_REGION"/>
    <property type="match status" value="1"/>
</dbReference>
<dbReference type="GO" id="GO:0005885">
    <property type="term" value="C:Arp2/3 protein complex"/>
    <property type="evidence" value="ECO:0007669"/>
    <property type="project" value="UniProtKB-UniRule"/>
</dbReference>
<evidence type="ECO:0000256" key="5">
    <source>
        <dbReference type="ARBA" id="ARBA00022737"/>
    </source>
</evidence>
<dbReference type="PROSITE" id="PS50082">
    <property type="entry name" value="WD_REPEATS_2"/>
    <property type="match status" value="2"/>
</dbReference>
<dbReference type="InterPro" id="IPR001680">
    <property type="entry name" value="WD40_rpt"/>
</dbReference>
<dbReference type="InterPro" id="IPR017383">
    <property type="entry name" value="ARPC1"/>
</dbReference>
<feature type="repeat" description="WD" evidence="9">
    <location>
        <begin position="59"/>
        <end position="100"/>
    </location>
</feature>
<evidence type="ECO:0000256" key="6">
    <source>
        <dbReference type="ARBA" id="ARBA00023203"/>
    </source>
</evidence>
<dbReference type="PANTHER" id="PTHR10709:SF2">
    <property type="entry name" value="ACTIN-RELATED PROTEIN 2_3 COMPLEX SUBUNIT"/>
    <property type="match status" value="1"/>
</dbReference>
<reference evidence="10" key="1">
    <citation type="submission" date="2017-11" db="EMBL/GenBank/DDBJ databases">
        <title>The sensing device of the deep-sea amphipod.</title>
        <authorList>
            <person name="Kobayashi H."/>
            <person name="Nagahama T."/>
            <person name="Arai W."/>
            <person name="Sasagawa Y."/>
            <person name="Umeda M."/>
            <person name="Hayashi T."/>
            <person name="Nikaido I."/>
            <person name="Watanabe H."/>
            <person name="Oguri K."/>
            <person name="Kitazato H."/>
            <person name="Fujioka K."/>
            <person name="Kido Y."/>
            <person name="Takami H."/>
        </authorList>
    </citation>
    <scope>NUCLEOTIDE SEQUENCE</scope>
    <source>
        <tissue evidence="10">Whole body</tissue>
    </source>
</reference>
<dbReference type="Gene3D" id="2.130.10.10">
    <property type="entry name" value="YVTN repeat-like/Quinoprotein amine dehydrogenase"/>
    <property type="match status" value="1"/>
</dbReference>
<evidence type="ECO:0000256" key="3">
    <source>
        <dbReference type="ARBA" id="ARBA00022490"/>
    </source>
</evidence>
<evidence type="ECO:0000256" key="7">
    <source>
        <dbReference type="ARBA" id="ARBA00023212"/>
    </source>
</evidence>
<evidence type="ECO:0000256" key="4">
    <source>
        <dbReference type="ARBA" id="ARBA00022574"/>
    </source>
</evidence>
<accession>A0A6A7G229</accession>
<dbReference type="InterPro" id="IPR036322">
    <property type="entry name" value="WD40_repeat_dom_sf"/>
</dbReference>